<dbReference type="AlphaFoldDB" id="A0A6A8DE01"/>
<evidence type="ECO:0000313" key="3">
    <source>
        <dbReference type="Proteomes" id="UP000799092"/>
    </source>
</evidence>
<evidence type="ECO:0000313" key="2">
    <source>
        <dbReference type="EMBL" id="MRH43794.1"/>
    </source>
</evidence>
<dbReference type="RefSeq" id="WP_153737404.1">
    <property type="nucleotide sequence ID" value="NZ_WJNG01000011.1"/>
</dbReference>
<comment type="caution">
    <text evidence="2">The sequence shown here is derived from an EMBL/GenBank/DDBJ whole genome shotgun (WGS) entry which is preliminary data.</text>
</comment>
<keyword evidence="1" id="KW-0472">Membrane</keyword>
<organism evidence="2 3">
    <name type="scientific">Aquibacillus halophilus</name>
    <dbReference type="NCBI Taxonomy" id="930132"/>
    <lineage>
        <taxon>Bacteria</taxon>
        <taxon>Bacillati</taxon>
        <taxon>Bacillota</taxon>
        <taxon>Bacilli</taxon>
        <taxon>Bacillales</taxon>
        <taxon>Bacillaceae</taxon>
        <taxon>Aquibacillus</taxon>
    </lineage>
</organism>
<gene>
    <name evidence="2" type="ORF">GH741_14040</name>
</gene>
<proteinExistence type="predicted"/>
<feature type="transmembrane region" description="Helical" evidence="1">
    <location>
        <begin position="5"/>
        <end position="24"/>
    </location>
</feature>
<keyword evidence="1" id="KW-0812">Transmembrane</keyword>
<protein>
    <submittedName>
        <fullName evidence="2">Uncharacterized protein</fullName>
    </submittedName>
</protein>
<dbReference type="OrthoDB" id="1905191at2"/>
<evidence type="ECO:0000256" key="1">
    <source>
        <dbReference type="SAM" id="Phobius"/>
    </source>
</evidence>
<name>A0A6A8DE01_9BACI</name>
<dbReference type="EMBL" id="WJNG01000011">
    <property type="protein sequence ID" value="MRH43794.1"/>
    <property type="molecule type" value="Genomic_DNA"/>
</dbReference>
<dbReference type="Proteomes" id="UP000799092">
    <property type="component" value="Unassembled WGS sequence"/>
</dbReference>
<keyword evidence="1" id="KW-1133">Transmembrane helix</keyword>
<keyword evidence="3" id="KW-1185">Reference proteome</keyword>
<sequence length="311" mass="35855">MRERFLWAGITVIIMSWFGNYLYFQSQQLDEPIFLDHYYQMYHSEAVQEIPLTFYYLANKQNPMEVNYIEMNGIEAYPVSNNVGFTMFNNNQPQINYRQEFTHHYLMEVTVTIRNDMDKVVNENDEAWSFNTMDVYFSNGEHINANIGEVVIQSHHNQPLVLDTRSGGSSNQHRSAVSMVANQPIRIQDISVPFDRLTDDVSIKVGLNEANSNKMISSPGVNQALDLPWEELQAPTVEAIMFPFDLAKNDFMGLYMQFDSNRTSYYQFDIQISGTRDDGQPFVSGVPINDQPYLDENDLDAIIETKGGNMR</sequence>
<reference evidence="2" key="1">
    <citation type="submission" date="2019-11" db="EMBL/GenBank/DDBJ databases">
        <authorList>
            <person name="Li J."/>
        </authorList>
    </citation>
    <scope>NUCLEOTIDE SEQUENCE</scope>
    <source>
        <strain evidence="2">B6B</strain>
    </source>
</reference>
<accession>A0A6A8DE01</accession>